<feature type="compositionally biased region" description="Low complexity" evidence="1">
    <location>
        <begin position="1479"/>
        <end position="1496"/>
    </location>
</feature>
<sequence length="2236" mass="251009">MSDEVEKNIPVYNEEQLTKALADISPHKPITLAEAIAYQYIDLENPKLGLSNDTIERIKHLFRPLSKDDESTLNLIRINRAGQYLADFNLAETNTFEKFHLSEPFIYQLQQSFEPTLDFNEKQFRSLTDAILKNKDEYSSLQFDIGRTLIPADDMKESSTNDFSQSDSGYSMTTATYESLASKVKNEFETINEPLSDQFNESDKINTYNKKKCFFQTVDQTNLTHNIHLDSTFPTNEKVLTVQQETTDNLLNKEKDSIHISSEPILTKEEQPPTPVYLKKRKSTGLFSCFGNKKAKASTEQRGRKTIAAPAAIVITDAHVLQTSNSIQEKPVIDFARAPDGKRIYIDVFQNRPGLDMSYTPDNFDTQFSLPITKPASEYERPLTPDLNELRTTTTIEEKPIVHLEPRSATIEPVDVQEEVTEKKPIVHLEPRAPTIEPVDVQYESSEEKPIVHLEEHVLKLSPVDVHADGIEEKPITHLEPRSPTIEPVDVQSETVEHKSLKHLEPRAPTIEPVDIQSGQLPTVIPLTKSEESTVSKTAIHLHGAAVDLPEVKLVEPTPLPKLTLTKESHKKPKELISSAAAATTTSEKVSKPKKASGGLCASCFGAKAAEKKKKEAKSETAQAPIEQKKIVEEVKKDTILPETILPTTTTTAVIEPLPLSIDLTTTVPTINVDSYEEQTMHKGIEDISKPDDRLDATIEALVSTEEPHYQLPSSEPVPLSPVENEYSIPAHDTYDIPRSFETPSVENIQINTEEKLFKNEQITDIKTTTDDIVLSKPKLDSSLITTSETMPNVDLKESGTKGSYTLPTKKSKTKKVKEQKVKEVKVKEEKVKDEKVKNEKKSGLFSNIFRHSDRKSKAPALDLPSVERDLSPNNELRQAHRLESDPLRIPNTNLPKPDVSLPTYNEPEVKMTTGQTKSPSSEFSIPAVALPPIPNLQLPENDKQTIDSNIDLMKIPAVQLPELEFTTNEQNHETTLNNDEKLPELPLLTHIKQEKEIEHLPTVEAGLVLASPVQDMLDIQTDHKQFPIETDYAINTDSIIPDLPKLSSDETDLIVKPELLSTEQKYTITDTQFIPPPELPITIEHHESPPKLPDFTFQLPSTEPVEILSKDINTSPPSFDDDVPTVTSKIVPAIEISTPPPIKTVEKEMIEPKSPIKKKSSTLALCSCFGSKSNAEKTKTLPAPKEKSKPITVPKADLPPVDIPVPSSNISSTLKTKGTLRAPSNDLPPVDLTLPSADPVRIPTIHTHDKKRQAPKKPTVNDEKVLSQATTTTTSPEAVVPTVNVVDTQQTNIVPTIETKVEDELLVQSPVLEKQIEDEIPIRPPTPTPPEIIEKQLDEPILVRPPSPIALNRAQPIEEILMPISTIEQKPVEEIKTESTNLTSTIDKKPIEDIKESHVESKPHSSSEIRAPALNIPELDLSGPPRSDSYISSIKHEESTTTQSRSDSGLEAIISSHLQPSSTFGTNHTVEDVKQHPSISSGLGSGSITTTSSSTKPEIRLEKLPPTTTSGLKRESSILKHDFTRKISMNDDLRAKLIFRQNDLKKCLEGEISKSIDDYDGKKDHKSLNKILTHGIDLIKDKKVTTYPELKQKLIIEHKNDAFIVDPVVRSLYCTIEKQGLDNLDKPEFPLAIRDMVRLPAKQQFDTVTHLNKEITEEPSRIPQEQSSTKHSCLTCGHKKAPKQKVSTSSPTTATTNTSIGLLDERRRLQLNTHRNELGTILREHIQSSQPPIRKFADHTKEVDKITRKSLTLVTQPKILSYEQIRNDLKTEYKQTFYLVDPVVDIIRDTFDHCDITQMNEKTNLNILDSNISQTANLYNQINNQTNLLTTEEMNLLKTNQLTWVNQYLIDNELKEKKITKKQNKELNKILHRALDILSLNLIHTWDELNSQLRREFSKAHNLCDRAIELIKQAQKDGLLVLNQSPNAIQQDVTSINIINANGKRRVSSLITDRARQNLKMNRKKIVVSISSLLLEYNKPLYNENQIENYVNKTFHYLEGQKVGQFKDYNDVKDKLKKDFKHNHEKLIEQIVDVIEQAHASNQFDDIDKSEVQTLMRDRLDGKPLVIKEMYVSLPPRAGAFASSKHTNDESSHYLSTSINGDRTLNSSASSHRVGRGLSWREANERARILFYRGKHPAIHYDEQADGFDVRMLLETTTGGTQEIPVTDSDVHELLNSCGVQWDGVNIISLVDHSEDVVRAAEQAALKVIREKGLVDLRTPPSARNKDDNDEPISS</sequence>
<accession>A0A813TJ02</accession>
<feature type="compositionally biased region" description="Basic and acidic residues" evidence="1">
    <location>
        <begin position="1175"/>
        <end position="1190"/>
    </location>
</feature>
<dbReference type="OrthoDB" id="447516at2759"/>
<name>A0A813TJ02_9BILA</name>
<comment type="caution">
    <text evidence="2">The sequence shown here is derived from an EMBL/GenBank/DDBJ whole genome shotgun (WGS) entry which is preliminary data.</text>
</comment>
<feature type="region of interest" description="Disordered" evidence="1">
    <location>
        <begin position="1477"/>
        <end position="1498"/>
    </location>
</feature>
<protein>
    <submittedName>
        <fullName evidence="2">Uncharacterized protein</fullName>
    </submittedName>
</protein>
<dbReference type="Proteomes" id="UP000663832">
    <property type="component" value="Unassembled WGS sequence"/>
</dbReference>
<feature type="region of interest" description="Disordered" evidence="1">
    <location>
        <begin position="1175"/>
        <end position="1205"/>
    </location>
</feature>
<reference evidence="2" key="1">
    <citation type="submission" date="2021-02" db="EMBL/GenBank/DDBJ databases">
        <authorList>
            <person name="Nowell W R."/>
        </authorList>
    </citation>
    <scope>NUCLEOTIDE SEQUENCE</scope>
</reference>
<organism evidence="2 3">
    <name type="scientific">Adineta steineri</name>
    <dbReference type="NCBI Taxonomy" id="433720"/>
    <lineage>
        <taxon>Eukaryota</taxon>
        <taxon>Metazoa</taxon>
        <taxon>Spiralia</taxon>
        <taxon>Gnathifera</taxon>
        <taxon>Rotifera</taxon>
        <taxon>Eurotatoria</taxon>
        <taxon>Bdelloidea</taxon>
        <taxon>Adinetida</taxon>
        <taxon>Adinetidae</taxon>
        <taxon>Adineta</taxon>
    </lineage>
</organism>
<keyword evidence="3" id="KW-1185">Reference proteome</keyword>
<feature type="region of interest" description="Disordered" evidence="1">
    <location>
        <begin position="1376"/>
        <end position="1449"/>
    </location>
</feature>
<feature type="region of interest" description="Disordered" evidence="1">
    <location>
        <begin position="1249"/>
        <end position="1274"/>
    </location>
</feature>
<proteinExistence type="predicted"/>
<feature type="compositionally biased region" description="Polar residues" evidence="1">
    <location>
        <begin position="1664"/>
        <end position="1673"/>
    </location>
</feature>
<feature type="region of interest" description="Disordered" evidence="1">
    <location>
        <begin position="1219"/>
        <end position="1238"/>
    </location>
</feature>
<feature type="compositionally biased region" description="Basic and acidic residues" evidence="1">
    <location>
        <begin position="1387"/>
        <end position="1408"/>
    </location>
</feature>
<feature type="region of interest" description="Disordered" evidence="1">
    <location>
        <begin position="1657"/>
        <end position="1698"/>
    </location>
</feature>
<gene>
    <name evidence="2" type="ORF">QVE165_LOCUS4923</name>
</gene>
<evidence type="ECO:0000313" key="2">
    <source>
        <dbReference type="EMBL" id="CAF0814541.1"/>
    </source>
</evidence>
<dbReference type="EMBL" id="CAJNOM010000019">
    <property type="protein sequence ID" value="CAF0814541.1"/>
    <property type="molecule type" value="Genomic_DNA"/>
</dbReference>
<evidence type="ECO:0000256" key="1">
    <source>
        <dbReference type="SAM" id="MobiDB-lite"/>
    </source>
</evidence>
<evidence type="ECO:0000313" key="3">
    <source>
        <dbReference type="Proteomes" id="UP000663832"/>
    </source>
</evidence>
<feature type="compositionally biased region" description="Low complexity" evidence="1">
    <location>
        <begin position="1688"/>
        <end position="1698"/>
    </location>
</feature>